<evidence type="ECO:0000313" key="3">
    <source>
        <dbReference type="EMBL" id="CCK81133.1"/>
    </source>
</evidence>
<gene>
    <name evidence="3" type="primary">pgpA</name>
    <name evidence="3" type="ordered locus">TOL2_C29740</name>
</gene>
<name>K0NM85_DESTT</name>
<feature type="transmembrane region" description="Helical" evidence="1">
    <location>
        <begin position="33"/>
        <end position="61"/>
    </location>
</feature>
<dbReference type="PIRSF" id="PIRSF006162">
    <property type="entry name" value="PgpA"/>
    <property type="match status" value="1"/>
</dbReference>
<feature type="transmembrane region" description="Helical" evidence="1">
    <location>
        <begin position="128"/>
        <end position="151"/>
    </location>
</feature>
<keyword evidence="1" id="KW-0472">Membrane</keyword>
<dbReference type="EMBL" id="FO203503">
    <property type="protein sequence ID" value="CCK81133.1"/>
    <property type="molecule type" value="Genomic_DNA"/>
</dbReference>
<keyword evidence="1" id="KW-1133">Transmembrane helix</keyword>
<evidence type="ECO:0000256" key="1">
    <source>
        <dbReference type="SAM" id="Phobius"/>
    </source>
</evidence>
<organism evidence="3 4">
    <name type="scientific">Desulfobacula toluolica (strain DSM 7467 / Tol2)</name>
    <dbReference type="NCBI Taxonomy" id="651182"/>
    <lineage>
        <taxon>Bacteria</taxon>
        <taxon>Pseudomonadati</taxon>
        <taxon>Thermodesulfobacteriota</taxon>
        <taxon>Desulfobacteria</taxon>
        <taxon>Desulfobacterales</taxon>
        <taxon>Desulfobacteraceae</taxon>
        <taxon>Desulfobacula</taxon>
    </lineage>
</organism>
<dbReference type="Proteomes" id="UP000007347">
    <property type="component" value="Chromosome"/>
</dbReference>
<feature type="transmembrane region" description="Helical" evidence="1">
    <location>
        <begin position="7"/>
        <end position="27"/>
    </location>
</feature>
<reference evidence="3 4" key="1">
    <citation type="journal article" date="2013" name="Environ. Microbiol.">
        <title>Complete genome, catabolic sub-proteomes and key-metabolites of Desulfobacula toluolica Tol2, a marine, aromatic compound-degrading, sulfate-reducing bacterium.</title>
        <authorList>
            <person name="Wohlbrand L."/>
            <person name="Jacob J.H."/>
            <person name="Kube M."/>
            <person name="Mussmann M."/>
            <person name="Jarling R."/>
            <person name="Beck A."/>
            <person name="Amann R."/>
            <person name="Wilkes H."/>
            <person name="Reinhardt R."/>
            <person name="Rabus R."/>
        </authorList>
    </citation>
    <scope>NUCLEOTIDE SEQUENCE [LARGE SCALE GENOMIC DNA]</scope>
    <source>
        <strain evidence="4">DSM 7467 / Tol2</strain>
    </source>
</reference>
<keyword evidence="3" id="KW-0378">Hydrolase</keyword>
<evidence type="ECO:0000259" key="2">
    <source>
        <dbReference type="Pfam" id="PF04608"/>
    </source>
</evidence>
<dbReference type="CDD" id="cd06971">
    <property type="entry name" value="PgpA"/>
    <property type="match status" value="1"/>
</dbReference>
<dbReference type="InterPro" id="IPR036681">
    <property type="entry name" value="PgpA-like_sf"/>
</dbReference>
<dbReference type="Pfam" id="PF04608">
    <property type="entry name" value="PgpA"/>
    <property type="match status" value="1"/>
</dbReference>
<proteinExistence type="predicted"/>
<keyword evidence="1" id="KW-0812">Transmembrane</keyword>
<accession>K0NM85</accession>
<dbReference type="GO" id="GO:0008962">
    <property type="term" value="F:phosphatidylglycerophosphatase activity"/>
    <property type="evidence" value="ECO:0007669"/>
    <property type="project" value="UniProtKB-EC"/>
</dbReference>
<sequence>MILNNKIIMFFATGFFTGKIPFAPGTFGTLAAVPFALVFLIISPSFYGFYIVSVILGAIYVADQAEKILGKKDPGCIVIDEIAGYVVTLSIVPSHISVSTLAAGFFIFRFFDIVKFGPVKYFENNFSGGAGVVLDDIMAGVFSAIVLRILYLSGIF</sequence>
<dbReference type="KEGG" id="dto:TOL2_C29740"/>
<dbReference type="AlphaFoldDB" id="K0NM85"/>
<dbReference type="RefSeq" id="WP_014958342.1">
    <property type="nucleotide sequence ID" value="NC_018645.1"/>
</dbReference>
<feature type="domain" description="YutG/PgpA" evidence="2">
    <location>
        <begin position="11"/>
        <end position="150"/>
    </location>
</feature>
<dbReference type="GO" id="GO:0006655">
    <property type="term" value="P:phosphatidylglycerol biosynthetic process"/>
    <property type="evidence" value="ECO:0007669"/>
    <property type="project" value="UniProtKB-UniPathway"/>
</dbReference>
<dbReference type="PANTHER" id="PTHR36305:SF1">
    <property type="entry name" value="PHOSPHATIDYLGLYCEROPHOSPHATASE A"/>
    <property type="match status" value="1"/>
</dbReference>
<dbReference type="SUPFAM" id="SSF101307">
    <property type="entry name" value="YutG-like"/>
    <property type="match status" value="1"/>
</dbReference>
<dbReference type="OrthoDB" id="9804091at2"/>
<protein>
    <submittedName>
        <fullName evidence="3">PgpA: phosphatidylglycerophosphatase A</fullName>
        <ecNumber evidence="3">3.1.3.27</ecNumber>
    </submittedName>
</protein>
<dbReference type="PANTHER" id="PTHR36305">
    <property type="entry name" value="PHOSPHATIDYLGLYCEROPHOSPHATASE A"/>
    <property type="match status" value="1"/>
</dbReference>
<dbReference type="InterPro" id="IPR026037">
    <property type="entry name" value="PgpA"/>
</dbReference>
<dbReference type="STRING" id="651182.TOL2_C29740"/>
<dbReference type="EC" id="3.1.3.27" evidence="3"/>
<evidence type="ECO:0000313" key="4">
    <source>
        <dbReference type="Proteomes" id="UP000007347"/>
    </source>
</evidence>
<dbReference type="InterPro" id="IPR007686">
    <property type="entry name" value="YutG/PgpA"/>
</dbReference>
<dbReference type="HOGENOM" id="CLU_103734_0_1_7"/>
<keyword evidence="4" id="KW-1185">Reference proteome</keyword>
<dbReference type="UniPathway" id="UPA00084">
    <property type="reaction ID" value="UER00504"/>
</dbReference>
<feature type="transmembrane region" description="Helical" evidence="1">
    <location>
        <begin position="82"/>
        <end position="108"/>
    </location>
</feature>